<dbReference type="EMBL" id="JBDODL010000447">
    <property type="protein sequence ID" value="MES1919932.1"/>
    <property type="molecule type" value="Genomic_DNA"/>
</dbReference>
<protein>
    <submittedName>
        <fullName evidence="2">Uncharacterized protein</fullName>
    </submittedName>
</protein>
<feature type="transmembrane region" description="Helical" evidence="1">
    <location>
        <begin position="81"/>
        <end position="104"/>
    </location>
</feature>
<evidence type="ECO:0000256" key="1">
    <source>
        <dbReference type="SAM" id="Phobius"/>
    </source>
</evidence>
<keyword evidence="3" id="KW-1185">Reference proteome</keyword>
<keyword evidence="1" id="KW-1133">Transmembrane helix</keyword>
<keyword evidence="1" id="KW-0812">Transmembrane</keyword>
<name>A0ABV2AJX4_9EUKA</name>
<reference evidence="2 3" key="1">
    <citation type="journal article" date="2024" name="BMC Biol.">
        <title>Comparative genomics of Ascetosporea gives new insight into the evolutionary basis for animal parasitism in Rhizaria.</title>
        <authorList>
            <person name="Hiltunen Thoren M."/>
            <person name="Onut-Brannstrom I."/>
            <person name="Alfjorden A."/>
            <person name="Peckova H."/>
            <person name="Swords F."/>
            <person name="Hooper C."/>
            <person name="Holzer A.S."/>
            <person name="Bass D."/>
            <person name="Burki F."/>
        </authorList>
    </citation>
    <scope>NUCLEOTIDE SEQUENCE [LARGE SCALE GENOMIC DNA]</scope>
    <source>
        <strain evidence="2">20-A016</strain>
    </source>
</reference>
<comment type="caution">
    <text evidence="2">The sequence shown here is derived from an EMBL/GenBank/DDBJ whole genome shotgun (WGS) entry which is preliminary data.</text>
</comment>
<evidence type="ECO:0000313" key="3">
    <source>
        <dbReference type="Proteomes" id="UP001439008"/>
    </source>
</evidence>
<gene>
    <name evidence="2" type="ORF">MHBO_001676</name>
</gene>
<sequence>MSVKSKRYWLIKRKTTQLFIPKRFEYTFERNRKMEKNISKLNGKRYLNPIKSRWFGPTPAIKSFVPEKPVVLKLDLSRNGMFYFVAIVAVLVSIIVLTSSTIPIKNLKRKTKRETKILKRNLKNFSLQNFVFKTVEIKDRIVFSVKNLNVEEDQNLQNFDDIESEKMTVYERQEQQFEEIVKDIDTRKNK</sequence>
<accession>A0ABV2AJX4</accession>
<keyword evidence="1" id="KW-0472">Membrane</keyword>
<organism evidence="2 3">
    <name type="scientific">Bonamia ostreae</name>
    <dbReference type="NCBI Taxonomy" id="126728"/>
    <lineage>
        <taxon>Eukaryota</taxon>
        <taxon>Sar</taxon>
        <taxon>Rhizaria</taxon>
        <taxon>Endomyxa</taxon>
        <taxon>Ascetosporea</taxon>
        <taxon>Haplosporida</taxon>
        <taxon>Bonamia</taxon>
    </lineage>
</organism>
<proteinExistence type="predicted"/>
<evidence type="ECO:0000313" key="2">
    <source>
        <dbReference type="EMBL" id="MES1919932.1"/>
    </source>
</evidence>
<dbReference type="Proteomes" id="UP001439008">
    <property type="component" value="Unassembled WGS sequence"/>
</dbReference>